<organism evidence="1 2">
    <name type="scientific">Rotaria magnacalcarata</name>
    <dbReference type="NCBI Taxonomy" id="392030"/>
    <lineage>
        <taxon>Eukaryota</taxon>
        <taxon>Metazoa</taxon>
        <taxon>Spiralia</taxon>
        <taxon>Gnathifera</taxon>
        <taxon>Rotifera</taxon>
        <taxon>Eurotatoria</taxon>
        <taxon>Bdelloidea</taxon>
        <taxon>Philodinida</taxon>
        <taxon>Philodinidae</taxon>
        <taxon>Rotaria</taxon>
    </lineage>
</organism>
<proteinExistence type="predicted"/>
<comment type="caution">
    <text evidence="1">The sequence shown here is derived from an EMBL/GenBank/DDBJ whole genome shotgun (WGS) entry which is preliminary data.</text>
</comment>
<dbReference type="AlphaFoldDB" id="A0A8S2MBK7"/>
<dbReference type="EMBL" id="CAJOBI010002875">
    <property type="protein sequence ID" value="CAF3947859.1"/>
    <property type="molecule type" value="Genomic_DNA"/>
</dbReference>
<evidence type="ECO:0000313" key="2">
    <source>
        <dbReference type="Proteomes" id="UP000676336"/>
    </source>
</evidence>
<name>A0A8S2MBK7_9BILA</name>
<gene>
    <name evidence="1" type="ORF">SMN809_LOCUS9085</name>
</gene>
<dbReference type="Proteomes" id="UP000676336">
    <property type="component" value="Unassembled WGS sequence"/>
</dbReference>
<accession>A0A8S2MBK7</accession>
<feature type="non-terminal residue" evidence="1">
    <location>
        <position position="1"/>
    </location>
</feature>
<protein>
    <submittedName>
        <fullName evidence="1">Uncharacterized protein</fullName>
    </submittedName>
</protein>
<sequence length="147" mass="16800">ITMSDMTKDTDEVNLAIHPSIRTINIITDSDVNEVNVAVKPKVDWRRPKATKSGCFCSEPQQDLEEYANNLEFEVSQLYHLLGREMSSRQKLEGSVDHLTKMCGMQEWTLVELKRDARRLRAMPNKIDAASDWVVRGMALVQEHIQG</sequence>
<reference evidence="1" key="1">
    <citation type="submission" date="2021-02" db="EMBL/GenBank/DDBJ databases">
        <authorList>
            <person name="Nowell W R."/>
        </authorList>
    </citation>
    <scope>NUCLEOTIDE SEQUENCE</scope>
</reference>
<evidence type="ECO:0000313" key="1">
    <source>
        <dbReference type="EMBL" id="CAF3947859.1"/>
    </source>
</evidence>